<dbReference type="EMBL" id="JARBHB010000002">
    <property type="protein sequence ID" value="KAJ8894070.1"/>
    <property type="molecule type" value="Genomic_DNA"/>
</dbReference>
<comment type="similarity">
    <text evidence="1">Belongs to the serpin family.</text>
</comment>
<dbReference type="InterPro" id="IPR000215">
    <property type="entry name" value="Serpin_fam"/>
</dbReference>
<evidence type="ECO:0000256" key="1">
    <source>
        <dbReference type="ARBA" id="ARBA00009500"/>
    </source>
</evidence>
<gene>
    <name evidence="3" type="ORF">PR048_006680</name>
</gene>
<evidence type="ECO:0000259" key="2">
    <source>
        <dbReference type="Pfam" id="PF00079"/>
    </source>
</evidence>
<dbReference type="InterPro" id="IPR036186">
    <property type="entry name" value="Serpin_sf"/>
</dbReference>
<protein>
    <recommendedName>
        <fullName evidence="2">Serpin domain-containing protein</fullName>
    </recommendedName>
</protein>
<dbReference type="Gene3D" id="2.30.39.10">
    <property type="entry name" value="Alpha-1-antitrypsin, domain 1"/>
    <property type="match status" value="1"/>
</dbReference>
<accession>A0ABQ9ICY4</accession>
<name>A0ABQ9ICY4_9NEOP</name>
<dbReference type="InterPro" id="IPR023796">
    <property type="entry name" value="Serpin_dom"/>
</dbReference>
<dbReference type="PANTHER" id="PTHR11461:SF211">
    <property type="entry name" value="GH10112P-RELATED"/>
    <property type="match status" value="1"/>
</dbReference>
<comment type="caution">
    <text evidence="3">The sequence shown here is derived from an EMBL/GenBank/DDBJ whole genome shotgun (WGS) entry which is preliminary data.</text>
</comment>
<dbReference type="SUPFAM" id="SSF56574">
    <property type="entry name" value="Serpins"/>
    <property type="match status" value="1"/>
</dbReference>
<dbReference type="PANTHER" id="PTHR11461">
    <property type="entry name" value="SERINE PROTEASE INHIBITOR, SERPIN"/>
    <property type="match status" value="1"/>
</dbReference>
<dbReference type="Proteomes" id="UP001159363">
    <property type="component" value="Chromosome 2"/>
</dbReference>
<keyword evidence="4" id="KW-1185">Reference proteome</keyword>
<evidence type="ECO:0000313" key="3">
    <source>
        <dbReference type="EMBL" id="KAJ8894070.1"/>
    </source>
</evidence>
<evidence type="ECO:0000313" key="4">
    <source>
        <dbReference type="Proteomes" id="UP001159363"/>
    </source>
</evidence>
<dbReference type="InterPro" id="IPR042185">
    <property type="entry name" value="Serpin_sf_2"/>
</dbReference>
<sequence>MECLTCVCDTLALDPATVMVLVNAIYFKSPWQDPFDKEDTFNMTFSRREGDDEVVPFMTKSASDVAMGRDEFLGLKWIHLPFKARLFPWRLPTISHTLS</sequence>
<reference evidence="3 4" key="1">
    <citation type="submission" date="2023-02" db="EMBL/GenBank/DDBJ databases">
        <title>LHISI_Scaffold_Assembly.</title>
        <authorList>
            <person name="Stuart O.P."/>
            <person name="Cleave R."/>
            <person name="Magrath M.J.L."/>
            <person name="Mikheyev A.S."/>
        </authorList>
    </citation>
    <scope>NUCLEOTIDE SEQUENCE [LARGE SCALE GENOMIC DNA]</scope>
    <source>
        <strain evidence="3">Daus_M_001</strain>
        <tissue evidence="3">Leg muscle</tissue>
    </source>
</reference>
<organism evidence="3 4">
    <name type="scientific">Dryococelus australis</name>
    <dbReference type="NCBI Taxonomy" id="614101"/>
    <lineage>
        <taxon>Eukaryota</taxon>
        <taxon>Metazoa</taxon>
        <taxon>Ecdysozoa</taxon>
        <taxon>Arthropoda</taxon>
        <taxon>Hexapoda</taxon>
        <taxon>Insecta</taxon>
        <taxon>Pterygota</taxon>
        <taxon>Neoptera</taxon>
        <taxon>Polyneoptera</taxon>
        <taxon>Phasmatodea</taxon>
        <taxon>Verophasmatodea</taxon>
        <taxon>Anareolatae</taxon>
        <taxon>Phasmatidae</taxon>
        <taxon>Eurycanthinae</taxon>
        <taxon>Dryococelus</taxon>
    </lineage>
</organism>
<feature type="domain" description="Serpin" evidence="2">
    <location>
        <begin position="10"/>
        <end position="85"/>
    </location>
</feature>
<dbReference type="Pfam" id="PF00079">
    <property type="entry name" value="Serpin"/>
    <property type="match status" value="1"/>
</dbReference>
<proteinExistence type="inferred from homology"/>